<dbReference type="Gene3D" id="1.25.40.10">
    <property type="entry name" value="Tetratricopeptide repeat domain"/>
    <property type="match status" value="1"/>
</dbReference>
<dbReference type="VEuPathDB" id="TrichDB:TRFO_14814"/>
<dbReference type="GeneID" id="94832733"/>
<dbReference type="SUPFAM" id="SSF48452">
    <property type="entry name" value="TPR-like"/>
    <property type="match status" value="1"/>
</dbReference>
<evidence type="ECO:0000313" key="2">
    <source>
        <dbReference type="EMBL" id="OHT14849.1"/>
    </source>
</evidence>
<dbReference type="PROSITE" id="PS51203">
    <property type="entry name" value="CS"/>
    <property type="match status" value="1"/>
</dbReference>
<dbReference type="OrthoDB" id="1898560at2759"/>
<dbReference type="RefSeq" id="XP_068367985.1">
    <property type="nucleotide sequence ID" value="XM_068498029.1"/>
</dbReference>
<gene>
    <name evidence="2" type="ORF">TRFO_14814</name>
</gene>
<comment type="caution">
    <text evidence="2">The sequence shown here is derived from an EMBL/GenBank/DDBJ whole genome shotgun (WGS) entry which is preliminary data.</text>
</comment>
<dbReference type="PANTHER" id="PTHR45862">
    <property type="entry name" value="PROTEIN SGT1 HOMOLOG"/>
    <property type="match status" value="1"/>
</dbReference>
<dbReference type="InterPro" id="IPR008978">
    <property type="entry name" value="HSP20-like_chaperone"/>
</dbReference>
<dbReference type="SUPFAM" id="SSF49764">
    <property type="entry name" value="HSP20-like chaperones"/>
    <property type="match status" value="1"/>
</dbReference>
<evidence type="ECO:0000313" key="3">
    <source>
        <dbReference type="Proteomes" id="UP000179807"/>
    </source>
</evidence>
<protein>
    <submittedName>
        <fullName evidence="2">CS domain containing protein</fullName>
    </submittedName>
</protein>
<dbReference type="InterPro" id="IPR007052">
    <property type="entry name" value="CS_dom"/>
</dbReference>
<keyword evidence="3" id="KW-1185">Reference proteome</keyword>
<dbReference type="CDD" id="cd06466">
    <property type="entry name" value="p23_CS_SGT1_like"/>
    <property type="match status" value="1"/>
</dbReference>
<dbReference type="Gene3D" id="2.60.40.790">
    <property type="match status" value="1"/>
</dbReference>
<accession>A0A1J4KU94</accession>
<dbReference type="GO" id="GO:0051087">
    <property type="term" value="F:protein-folding chaperone binding"/>
    <property type="evidence" value="ECO:0007669"/>
    <property type="project" value="InterPro"/>
</dbReference>
<dbReference type="Pfam" id="PF04969">
    <property type="entry name" value="CS"/>
    <property type="match status" value="1"/>
</dbReference>
<dbReference type="Proteomes" id="UP000179807">
    <property type="component" value="Unassembled WGS sequence"/>
</dbReference>
<dbReference type="InterPro" id="IPR011990">
    <property type="entry name" value="TPR-like_helical_dom_sf"/>
</dbReference>
<reference evidence="2" key="1">
    <citation type="submission" date="2016-10" db="EMBL/GenBank/DDBJ databases">
        <authorList>
            <person name="Benchimol M."/>
            <person name="Almeida L.G."/>
            <person name="Vasconcelos A.T."/>
            <person name="Perreira-Neves A."/>
            <person name="Rosa I.A."/>
            <person name="Tasca T."/>
            <person name="Bogo M.R."/>
            <person name="de Souza W."/>
        </authorList>
    </citation>
    <scope>NUCLEOTIDE SEQUENCE [LARGE SCALE GENOMIC DNA]</scope>
    <source>
        <strain evidence="2">K</strain>
    </source>
</reference>
<feature type="domain" description="CS" evidence="1">
    <location>
        <begin position="168"/>
        <end position="255"/>
    </location>
</feature>
<dbReference type="AlphaFoldDB" id="A0A1J4KU94"/>
<name>A0A1J4KU94_9EUKA</name>
<proteinExistence type="predicted"/>
<organism evidence="2 3">
    <name type="scientific">Tritrichomonas foetus</name>
    <dbReference type="NCBI Taxonomy" id="1144522"/>
    <lineage>
        <taxon>Eukaryota</taxon>
        <taxon>Metamonada</taxon>
        <taxon>Parabasalia</taxon>
        <taxon>Tritrichomonadida</taxon>
        <taxon>Tritrichomonadidae</taxon>
        <taxon>Tritrichomonas</taxon>
    </lineage>
</organism>
<evidence type="ECO:0000259" key="1">
    <source>
        <dbReference type="PROSITE" id="PS51203"/>
    </source>
</evidence>
<dbReference type="InterPro" id="IPR044563">
    <property type="entry name" value="Sgt1-like"/>
</dbReference>
<sequence>MENILNIYKEDDKLIIASKDLMFQSSQDKLKKYEDAARDCSILYLAENSKYQEALQLISQTQFDKSPEILIATAACYIGLNKYTKALEILCHAEKLGWLLPDIISMKGRILFRLNKFEQAKMAFETYEKIYSRNKNTSLWLLRCTAHITLEQDPSQARIVTIENHPEQTEVRSDWFQTSTTISMILFISHLTEEQLNVVFNKNSVEVKVNAAIHYHHIFYLSKEIVPEESKIEITPSKVELKMKKALTEKWKALESKL</sequence>
<dbReference type="EMBL" id="MLAK01000314">
    <property type="protein sequence ID" value="OHT14849.1"/>
    <property type="molecule type" value="Genomic_DNA"/>
</dbReference>